<name>A0A8H7UR28_9FUNG</name>
<evidence type="ECO:0000256" key="2">
    <source>
        <dbReference type="SAM" id="MobiDB-lite"/>
    </source>
</evidence>
<dbReference type="Pfam" id="PF02145">
    <property type="entry name" value="Rap_GAP"/>
    <property type="match status" value="1"/>
</dbReference>
<evidence type="ECO:0000259" key="3">
    <source>
        <dbReference type="PROSITE" id="PS50085"/>
    </source>
</evidence>
<dbReference type="InterPro" id="IPR050989">
    <property type="entry name" value="Rap1_Ran_GAP"/>
</dbReference>
<sequence length="967" mass="108404">MQIIRPCHLEEVANSLEVWIFQRITQYEKSNDIPIDDNNQIATASPYYSISSPERTDFYSYYYNSTTAAVTAGSVTTTTKDENPLFSPLSFSNSSVSSFTDSINMNTTPPPSPMSPIISSSNTTASTVLKSVDEFADILIERCTWLLDLSDIAFSHVREMETIIDQTQFLINASSTQQDTELNTLLNQCKITIENMYNSPVQLKDQETSIKAVIKDIRTICQRCVKLSSKLPSLSNCTTDHFRKEIPKVMTSSITADDYKSMKSDQIDENATWFRHNFVGKPYQTFIGSLQPIVSRLPLIDVDKKKQPVPKRRNSKSLLTSFLSSSTSHQPQSEVSHQSSIGIISVIQERAKDFSGPGNGAAAILGSQYRIIIRSKQPEQARFIIHECMAKETQSQLESRGESHKLNKMVSNDYKRLRPFSSNNSNNSSNNSRLMNSAITTISSENQNTFTSRMIRAAILSACPNIDLRSFKELSAESTIMAGLEKELLKYDEIHIPKHYKFGLLTIKNNQTTEEAWFSNTGLSSNLSHFLSLMGKRIDLNGYQGYAAGLDTKTGESGEFAYISKWNDFDIMFHVAPLMPSQANDKQQVLRKKHIGNDIVCIVFLEGDQLFNPKAIRSQFLHVYVIIRPEVDCHNNRQWRVEVLSNKNVGEFGPSLPSPPVFKDDETLREFLTLKLINAENAALKSDKFSVPNNKARLGLLSSHIETAFMFNTPQVMRSASTNRLLSSSSKFNKSAPLKKHGGKDEEEEQDGLVKRRPKSVNNNKSTHHLQNHGGGSRLLREAILDEEKRRVVIMASTDIPPMPSVSRSTILQDFKKGFSRKKTTSSSSSLSPSSQEQKKVLRKSSQLKISSIPEDTVANNTKKLNGKSKKKRLLNLHLILRCIVCLLFSLDEEMFVGKDINISSESFISKEQLFSITSEKRPPQSPQSPVKTITPKFIITTSATTTTTTTTSTTATNTSNPSLSWR</sequence>
<feature type="compositionally biased region" description="Low complexity" evidence="2">
    <location>
        <begin position="825"/>
        <end position="836"/>
    </location>
</feature>
<dbReference type="OrthoDB" id="2499658at2759"/>
<proteinExistence type="predicted"/>
<keyword evidence="1" id="KW-0343">GTPase activation</keyword>
<dbReference type="GO" id="GO:0005096">
    <property type="term" value="F:GTPase activator activity"/>
    <property type="evidence" value="ECO:0007669"/>
    <property type="project" value="UniProtKB-KW"/>
</dbReference>
<evidence type="ECO:0000256" key="1">
    <source>
        <dbReference type="ARBA" id="ARBA00022468"/>
    </source>
</evidence>
<dbReference type="InterPro" id="IPR035974">
    <property type="entry name" value="Rap/Ran-GAP_sf"/>
</dbReference>
<dbReference type="SUPFAM" id="SSF111347">
    <property type="entry name" value="Rap/Ran-GAP"/>
    <property type="match status" value="1"/>
</dbReference>
<dbReference type="Gene3D" id="3.40.50.11210">
    <property type="entry name" value="Rap/Ran-GAP"/>
    <property type="match status" value="1"/>
</dbReference>
<feature type="domain" description="Rap-GAP" evidence="3">
    <location>
        <begin position="488"/>
        <end position="704"/>
    </location>
</feature>
<protein>
    <recommendedName>
        <fullName evidence="3">Rap-GAP domain-containing protein</fullName>
    </recommendedName>
</protein>
<reference evidence="4" key="1">
    <citation type="submission" date="2020-12" db="EMBL/GenBank/DDBJ databases">
        <title>Metabolic potential, ecology and presence of endohyphal bacteria is reflected in genomic diversity of Mucoromycotina.</title>
        <authorList>
            <person name="Muszewska A."/>
            <person name="Okrasinska A."/>
            <person name="Steczkiewicz K."/>
            <person name="Drgas O."/>
            <person name="Orlowska M."/>
            <person name="Perlinska-Lenart U."/>
            <person name="Aleksandrzak-Piekarczyk T."/>
            <person name="Szatraj K."/>
            <person name="Zielenkiewicz U."/>
            <person name="Pilsyk S."/>
            <person name="Malc E."/>
            <person name="Mieczkowski P."/>
            <person name="Kruszewska J.S."/>
            <person name="Biernat P."/>
            <person name="Pawlowska J."/>
        </authorList>
    </citation>
    <scope>NUCLEOTIDE SEQUENCE</scope>
    <source>
        <strain evidence="4">WA0000017839</strain>
    </source>
</reference>
<feature type="region of interest" description="Disordered" evidence="2">
    <location>
        <begin position="722"/>
        <end position="779"/>
    </location>
</feature>
<dbReference type="AlphaFoldDB" id="A0A8H7UR28"/>
<accession>A0A8H7UR28</accession>
<dbReference type="InterPro" id="IPR000331">
    <property type="entry name" value="Rap/Ran_GAP_dom"/>
</dbReference>
<feature type="region of interest" description="Disordered" evidence="2">
    <location>
        <begin position="818"/>
        <end position="846"/>
    </location>
</feature>
<gene>
    <name evidence="4" type="ORF">INT47_002850</name>
</gene>
<organism evidence="4 5">
    <name type="scientific">Mucor saturninus</name>
    <dbReference type="NCBI Taxonomy" id="64648"/>
    <lineage>
        <taxon>Eukaryota</taxon>
        <taxon>Fungi</taxon>
        <taxon>Fungi incertae sedis</taxon>
        <taxon>Mucoromycota</taxon>
        <taxon>Mucoromycotina</taxon>
        <taxon>Mucoromycetes</taxon>
        <taxon>Mucorales</taxon>
        <taxon>Mucorineae</taxon>
        <taxon>Mucoraceae</taxon>
        <taxon>Mucor</taxon>
    </lineage>
</organism>
<dbReference type="EMBL" id="JAEPRD010000171">
    <property type="protein sequence ID" value="KAG2195411.1"/>
    <property type="molecule type" value="Genomic_DNA"/>
</dbReference>
<dbReference type="Proteomes" id="UP000603453">
    <property type="component" value="Unassembled WGS sequence"/>
</dbReference>
<dbReference type="GO" id="GO:0005737">
    <property type="term" value="C:cytoplasm"/>
    <property type="evidence" value="ECO:0007669"/>
    <property type="project" value="TreeGrafter"/>
</dbReference>
<evidence type="ECO:0000313" key="4">
    <source>
        <dbReference type="EMBL" id="KAG2195411.1"/>
    </source>
</evidence>
<keyword evidence="5" id="KW-1185">Reference proteome</keyword>
<dbReference type="PANTHER" id="PTHR15711">
    <property type="entry name" value="RAP GTPASE-ACTIVATING PROTEIN"/>
    <property type="match status" value="1"/>
</dbReference>
<dbReference type="GO" id="GO:0051056">
    <property type="term" value="P:regulation of small GTPase mediated signal transduction"/>
    <property type="evidence" value="ECO:0007669"/>
    <property type="project" value="InterPro"/>
</dbReference>
<comment type="caution">
    <text evidence="4">The sequence shown here is derived from an EMBL/GenBank/DDBJ whole genome shotgun (WGS) entry which is preliminary data.</text>
</comment>
<dbReference type="PANTHER" id="PTHR15711:SF22">
    <property type="entry name" value="RAP-GAP DOMAIN-CONTAINING PROTEIN"/>
    <property type="match status" value="1"/>
</dbReference>
<dbReference type="PROSITE" id="PS50085">
    <property type="entry name" value="RAPGAP"/>
    <property type="match status" value="1"/>
</dbReference>
<evidence type="ECO:0000313" key="5">
    <source>
        <dbReference type="Proteomes" id="UP000603453"/>
    </source>
</evidence>